<comment type="caution">
    <text evidence="2">The sequence shown here is derived from an EMBL/GenBank/DDBJ whole genome shotgun (WGS) entry which is preliminary data.</text>
</comment>
<reference evidence="1 4" key="2">
    <citation type="submission" date="2023-01" db="EMBL/GenBank/DDBJ databases">
        <title>Novel species of the genus Vogesella isolated from rivers.</title>
        <authorList>
            <person name="Lu H."/>
        </authorList>
    </citation>
    <scope>NUCLEOTIDE SEQUENCE [LARGE SCALE GENOMIC DNA]</scope>
    <source>
        <strain evidence="1 4">SH7W</strain>
    </source>
</reference>
<evidence type="ECO:0000313" key="1">
    <source>
        <dbReference type="EMBL" id="MDC7690119.1"/>
    </source>
</evidence>
<organism evidence="2 3">
    <name type="scientific">Vogesella indigofera</name>
    <name type="common">Pseudomonas indigofera</name>
    <dbReference type="NCBI Taxonomy" id="45465"/>
    <lineage>
        <taxon>Bacteria</taxon>
        <taxon>Pseudomonadati</taxon>
        <taxon>Pseudomonadota</taxon>
        <taxon>Betaproteobacteria</taxon>
        <taxon>Neisseriales</taxon>
        <taxon>Chromobacteriaceae</taxon>
        <taxon>Vogesella</taxon>
    </lineage>
</organism>
<reference evidence="2 3" key="1">
    <citation type="submission" date="2018-10" db="EMBL/GenBank/DDBJ databases">
        <title>Genomic Encyclopedia of Type Strains, Phase IV (KMG-IV): sequencing the most valuable type-strain genomes for metagenomic binning, comparative biology and taxonomic classification.</title>
        <authorList>
            <person name="Goeker M."/>
        </authorList>
    </citation>
    <scope>NUCLEOTIDE SEQUENCE [LARGE SCALE GENOMIC DNA]</scope>
    <source>
        <strain evidence="2 3">DSM 3303</strain>
    </source>
</reference>
<keyword evidence="4" id="KW-1185">Reference proteome</keyword>
<accession>A0A495BIZ3</accession>
<dbReference type="SUPFAM" id="SSF55961">
    <property type="entry name" value="Bet v1-like"/>
    <property type="match status" value="1"/>
</dbReference>
<dbReference type="Proteomes" id="UP001221566">
    <property type="component" value="Unassembled WGS sequence"/>
</dbReference>
<protein>
    <submittedName>
        <fullName evidence="1">DUF1857 family protein</fullName>
    </submittedName>
    <submittedName>
        <fullName evidence="2">Uncharacterized protein DUF1857</fullName>
    </submittedName>
</protein>
<dbReference type="InterPro" id="IPR023393">
    <property type="entry name" value="START-like_dom_sf"/>
</dbReference>
<gene>
    <name evidence="2" type="ORF">C8E02_0855</name>
    <name evidence="1" type="ORF">PQU93_04895</name>
</gene>
<evidence type="ECO:0000313" key="3">
    <source>
        <dbReference type="Proteomes" id="UP000279384"/>
    </source>
</evidence>
<proteinExistence type="predicted"/>
<dbReference type="AlphaFoldDB" id="A0A495BIZ3"/>
<dbReference type="Pfam" id="PF08982">
    <property type="entry name" value="AtaL"/>
    <property type="match status" value="1"/>
</dbReference>
<dbReference type="InterPro" id="IPR015075">
    <property type="entry name" value="AtaL"/>
</dbReference>
<dbReference type="Gene3D" id="3.30.530.20">
    <property type="match status" value="1"/>
</dbReference>
<sequence>MQFEHLIRISPADSSQAPALTRQQLWQGLVLRAELPMQFDENITSARIVAREGSVWQREIAFGTLIVHERIELEVEQEVRYHAQATELHPGGSRIMRIEEPEPGVLFVRFIYDMSALTANASEAELARLLPYVKSAYQQADMDTAERIIELIVTGQLTAQ</sequence>
<dbReference type="EMBL" id="RBID01000011">
    <property type="protein sequence ID" value="RKQ61088.1"/>
    <property type="molecule type" value="Genomic_DNA"/>
</dbReference>
<name>A0A495BIZ3_VOGIN</name>
<evidence type="ECO:0000313" key="4">
    <source>
        <dbReference type="Proteomes" id="UP001221566"/>
    </source>
</evidence>
<dbReference type="Proteomes" id="UP000279384">
    <property type="component" value="Unassembled WGS sequence"/>
</dbReference>
<evidence type="ECO:0000313" key="2">
    <source>
        <dbReference type="EMBL" id="RKQ61088.1"/>
    </source>
</evidence>
<dbReference type="EMBL" id="JAQQKY010000002">
    <property type="protein sequence ID" value="MDC7690119.1"/>
    <property type="molecule type" value="Genomic_DNA"/>
</dbReference>
<dbReference type="RefSeq" id="WP_170152097.1">
    <property type="nucleotide sequence ID" value="NZ_JAQQKY010000002.1"/>
</dbReference>